<evidence type="ECO:0000313" key="2">
    <source>
        <dbReference type="EMBL" id="TFF34304.1"/>
    </source>
</evidence>
<dbReference type="AlphaFoldDB" id="A0A4Y8S7E6"/>
<dbReference type="OrthoDB" id="5873496at2"/>
<gene>
    <name evidence="2" type="ORF">E2R66_22480</name>
</gene>
<feature type="signal peptide" evidence="1">
    <location>
        <begin position="1"/>
        <end position="19"/>
    </location>
</feature>
<dbReference type="EMBL" id="SOZE01000032">
    <property type="protein sequence ID" value="TFF34304.1"/>
    <property type="molecule type" value="Genomic_DNA"/>
</dbReference>
<keyword evidence="1" id="KW-0732">Signal</keyword>
<proteinExistence type="predicted"/>
<reference evidence="2 3" key="1">
    <citation type="journal article" date="2017" name="Int. J. Syst. Evol. Microbiol.">
        <title>Mucilaginibacterpsychrotolerans sp. nov., isolated from peatlands.</title>
        <authorList>
            <person name="Deng Y."/>
            <person name="Shen L."/>
            <person name="Xu B."/>
            <person name="Liu Y."/>
            <person name="Gu Z."/>
            <person name="Liu H."/>
            <person name="Zhou Y."/>
        </authorList>
    </citation>
    <scope>NUCLEOTIDE SEQUENCE [LARGE SCALE GENOMIC DNA]</scope>
    <source>
        <strain evidence="2 3">NH7-4</strain>
    </source>
</reference>
<keyword evidence="3" id="KW-1185">Reference proteome</keyword>
<dbReference type="RefSeq" id="WP_133235028.1">
    <property type="nucleotide sequence ID" value="NZ_SOZE01000032.1"/>
</dbReference>
<name>A0A4Y8S7E6_9SPHI</name>
<evidence type="ECO:0000256" key="1">
    <source>
        <dbReference type="SAM" id="SignalP"/>
    </source>
</evidence>
<dbReference type="Proteomes" id="UP000297540">
    <property type="component" value="Unassembled WGS sequence"/>
</dbReference>
<organism evidence="2 3">
    <name type="scientific">Mucilaginibacter psychrotolerans</name>
    <dbReference type="NCBI Taxonomy" id="1524096"/>
    <lineage>
        <taxon>Bacteria</taxon>
        <taxon>Pseudomonadati</taxon>
        <taxon>Bacteroidota</taxon>
        <taxon>Sphingobacteriia</taxon>
        <taxon>Sphingobacteriales</taxon>
        <taxon>Sphingobacteriaceae</taxon>
        <taxon>Mucilaginibacter</taxon>
    </lineage>
</organism>
<evidence type="ECO:0000313" key="3">
    <source>
        <dbReference type="Proteomes" id="UP000297540"/>
    </source>
</evidence>
<comment type="caution">
    <text evidence="2">The sequence shown here is derived from an EMBL/GenBank/DDBJ whole genome shotgun (WGS) entry which is preliminary data.</text>
</comment>
<protein>
    <submittedName>
        <fullName evidence="2">Uncharacterized protein</fullName>
    </submittedName>
</protein>
<accession>A0A4Y8S7E6</accession>
<sequence>MKKLFLLPALALLPCLAMAQTDTLKTGTAPLIATSKATEQYASILPRNKFMSSRITLLVEGMPEASTYDKELLDDRRQPMVFDNVVDALNYMARQGWLYVNTYADDHGIHYLLRRPIVK</sequence>
<feature type="chain" id="PRO_5021352902" evidence="1">
    <location>
        <begin position="20"/>
        <end position="119"/>
    </location>
</feature>